<dbReference type="PROSITE" id="PS51746">
    <property type="entry name" value="PPM_2"/>
    <property type="match status" value="1"/>
</dbReference>
<name>A0A1M6NHL2_PARC5</name>
<dbReference type="InterPro" id="IPR036457">
    <property type="entry name" value="PPM-type-like_dom_sf"/>
</dbReference>
<dbReference type="PANTHER" id="PTHR47992">
    <property type="entry name" value="PROTEIN PHOSPHATASE"/>
    <property type="match status" value="1"/>
</dbReference>
<dbReference type="EMBL" id="FRAG01000017">
    <property type="protein sequence ID" value="SHJ95190.1"/>
    <property type="molecule type" value="Genomic_DNA"/>
</dbReference>
<dbReference type="CDD" id="cd00143">
    <property type="entry name" value="PP2Cc"/>
    <property type="match status" value="1"/>
</dbReference>
<accession>A0A1M6NHL2</accession>
<dbReference type="SMART" id="SM00332">
    <property type="entry name" value="PP2Cc"/>
    <property type="match status" value="1"/>
</dbReference>
<proteinExistence type="predicted"/>
<feature type="domain" description="PPM-type phosphatase" evidence="1">
    <location>
        <begin position="2"/>
        <end position="243"/>
    </location>
</feature>
<dbReference type="GO" id="GO:0004722">
    <property type="term" value="F:protein serine/threonine phosphatase activity"/>
    <property type="evidence" value="ECO:0007669"/>
    <property type="project" value="InterPro"/>
</dbReference>
<dbReference type="OrthoDB" id="9801841at2"/>
<protein>
    <submittedName>
        <fullName evidence="2">Protein phosphatase</fullName>
    </submittedName>
</protein>
<keyword evidence="3" id="KW-1185">Reference proteome</keyword>
<gene>
    <name evidence="2" type="ORF">SAMN02745912_01723</name>
</gene>
<evidence type="ECO:0000313" key="2">
    <source>
        <dbReference type="EMBL" id="SHJ95190.1"/>
    </source>
</evidence>
<dbReference type="STRING" id="1121301.SAMN02745912_01723"/>
<dbReference type="InterPro" id="IPR001932">
    <property type="entry name" value="PPM-type_phosphatase-like_dom"/>
</dbReference>
<organism evidence="2 3">
    <name type="scientific">Paramaledivibacter caminithermalis (strain DSM 15212 / CIP 107654 / DViRD3)</name>
    <name type="common">Clostridium caminithermale</name>
    <dbReference type="NCBI Taxonomy" id="1121301"/>
    <lineage>
        <taxon>Bacteria</taxon>
        <taxon>Bacillati</taxon>
        <taxon>Bacillota</taxon>
        <taxon>Clostridia</taxon>
        <taxon>Peptostreptococcales</taxon>
        <taxon>Caminicellaceae</taxon>
        <taxon>Paramaledivibacter</taxon>
    </lineage>
</organism>
<evidence type="ECO:0000313" key="3">
    <source>
        <dbReference type="Proteomes" id="UP000184465"/>
    </source>
</evidence>
<dbReference type="AlphaFoldDB" id="A0A1M6NHL2"/>
<evidence type="ECO:0000259" key="1">
    <source>
        <dbReference type="PROSITE" id="PS51746"/>
    </source>
</evidence>
<dbReference type="Pfam" id="PF13672">
    <property type="entry name" value="PP2C_2"/>
    <property type="match status" value="1"/>
</dbReference>
<dbReference type="SUPFAM" id="SSF81606">
    <property type="entry name" value="PP2C-like"/>
    <property type="match status" value="1"/>
</dbReference>
<dbReference type="SMART" id="SM00331">
    <property type="entry name" value="PP2C_SIG"/>
    <property type="match status" value="1"/>
</dbReference>
<reference evidence="2 3" key="1">
    <citation type="submission" date="2016-11" db="EMBL/GenBank/DDBJ databases">
        <authorList>
            <person name="Jaros S."/>
            <person name="Januszkiewicz K."/>
            <person name="Wedrychowicz H."/>
        </authorList>
    </citation>
    <scope>NUCLEOTIDE SEQUENCE [LARGE SCALE GENOMIC DNA]</scope>
    <source>
        <strain evidence="2 3">DSM 15212</strain>
    </source>
</reference>
<sequence length="246" mass="27403">MEWGSKTHIGKIRNKNEDSFYVDEKHGRIFIVADGMGGHNAGEVASKMAIEKVSKFIDNNINNVSLQNENEITSLIENAINEGNIEIYKQSSSFENWDGMGTTITMALFVNNKVYLGHVGDSRAYLLKDNELTQLTEDHTLVCELVKNGSITEVEAKSHPKRNVITKALGTEINPIPDILSIEVDDGDIIILCTDGLTNAVDNYMIKDIFLKKSNLQEACDFLINEANNRGGVDNITLIAIRYRHS</sequence>
<dbReference type="NCBIfam" id="NF033484">
    <property type="entry name" value="Stp1_PP2C_phos"/>
    <property type="match status" value="1"/>
</dbReference>
<dbReference type="Proteomes" id="UP000184465">
    <property type="component" value="Unassembled WGS sequence"/>
</dbReference>
<dbReference type="InterPro" id="IPR015655">
    <property type="entry name" value="PP2C"/>
</dbReference>
<dbReference type="Gene3D" id="3.60.40.10">
    <property type="entry name" value="PPM-type phosphatase domain"/>
    <property type="match status" value="1"/>
</dbReference>
<dbReference type="RefSeq" id="WP_073148942.1">
    <property type="nucleotide sequence ID" value="NZ_FRAG01000017.1"/>
</dbReference>